<accession>A0A9D4KBC4</accession>
<feature type="region of interest" description="Disordered" evidence="1">
    <location>
        <begin position="41"/>
        <end position="62"/>
    </location>
</feature>
<sequence length="98" mass="11053">MQPVRSRPQRRTIYLWDKSDTEGIKGTLSTFRDKFMSEDFHSVEDSNPSRAPSTLSKTNSSLPAVQHLGSPIPGLIPSCIVSQNARYEHTRRQIVLVV</sequence>
<proteinExistence type="predicted"/>
<comment type="caution">
    <text evidence="2">The sequence shown here is derived from an EMBL/GenBank/DDBJ whole genome shotgun (WGS) entry which is preliminary data.</text>
</comment>
<name>A0A9D4KBC4_DREPO</name>
<evidence type="ECO:0000256" key="1">
    <source>
        <dbReference type="SAM" id="MobiDB-lite"/>
    </source>
</evidence>
<protein>
    <submittedName>
        <fullName evidence="2">Uncharacterized protein</fullName>
    </submittedName>
</protein>
<reference evidence="2" key="2">
    <citation type="submission" date="2020-11" db="EMBL/GenBank/DDBJ databases">
        <authorList>
            <person name="McCartney M.A."/>
            <person name="Auch B."/>
            <person name="Kono T."/>
            <person name="Mallez S."/>
            <person name="Becker A."/>
            <person name="Gohl D.M."/>
            <person name="Silverstein K.A.T."/>
            <person name="Koren S."/>
            <person name="Bechman K.B."/>
            <person name="Herman A."/>
            <person name="Abrahante J.E."/>
            <person name="Garbe J."/>
        </authorList>
    </citation>
    <scope>NUCLEOTIDE SEQUENCE</scope>
    <source>
        <strain evidence="2">Duluth1</strain>
        <tissue evidence="2">Whole animal</tissue>
    </source>
</reference>
<dbReference type="AlphaFoldDB" id="A0A9D4KBC4"/>
<dbReference type="Proteomes" id="UP000828390">
    <property type="component" value="Unassembled WGS sequence"/>
</dbReference>
<organism evidence="2 3">
    <name type="scientific">Dreissena polymorpha</name>
    <name type="common">Zebra mussel</name>
    <name type="synonym">Mytilus polymorpha</name>
    <dbReference type="NCBI Taxonomy" id="45954"/>
    <lineage>
        <taxon>Eukaryota</taxon>
        <taxon>Metazoa</taxon>
        <taxon>Spiralia</taxon>
        <taxon>Lophotrochozoa</taxon>
        <taxon>Mollusca</taxon>
        <taxon>Bivalvia</taxon>
        <taxon>Autobranchia</taxon>
        <taxon>Heteroconchia</taxon>
        <taxon>Euheterodonta</taxon>
        <taxon>Imparidentia</taxon>
        <taxon>Neoheterodontei</taxon>
        <taxon>Myida</taxon>
        <taxon>Dreissenoidea</taxon>
        <taxon>Dreissenidae</taxon>
        <taxon>Dreissena</taxon>
    </lineage>
</organism>
<feature type="compositionally biased region" description="Polar residues" evidence="1">
    <location>
        <begin position="45"/>
        <end position="62"/>
    </location>
</feature>
<evidence type="ECO:0000313" key="3">
    <source>
        <dbReference type="Proteomes" id="UP000828390"/>
    </source>
</evidence>
<evidence type="ECO:0000313" key="2">
    <source>
        <dbReference type="EMBL" id="KAH3836633.1"/>
    </source>
</evidence>
<dbReference type="EMBL" id="JAIWYP010000004">
    <property type="protein sequence ID" value="KAH3836633.1"/>
    <property type="molecule type" value="Genomic_DNA"/>
</dbReference>
<gene>
    <name evidence="2" type="ORF">DPMN_110004</name>
</gene>
<reference evidence="2" key="1">
    <citation type="journal article" date="2019" name="bioRxiv">
        <title>The Genome of the Zebra Mussel, Dreissena polymorpha: A Resource for Invasive Species Research.</title>
        <authorList>
            <person name="McCartney M.A."/>
            <person name="Auch B."/>
            <person name="Kono T."/>
            <person name="Mallez S."/>
            <person name="Zhang Y."/>
            <person name="Obille A."/>
            <person name="Becker A."/>
            <person name="Abrahante J.E."/>
            <person name="Garbe J."/>
            <person name="Badalamenti J.P."/>
            <person name="Herman A."/>
            <person name="Mangelson H."/>
            <person name="Liachko I."/>
            <person name="Sullivan S."/>
            <person name="Sone E.D."/>
            <person name="Koren S."/>
            <person name="Silverstein K.A.T."/>
            <person name="Beckman K.B."/>
            <person name="Gohl D.M."/>
        </authorList>
    </citation>
    <scope>NUCLEOTIDE SEQUENCE</scope>
    <source>
        <strain evidence="2">Duluth1</strain>
        <tissue evidence="2">Whole animal</tissue>
    </source>
</reference>
<keyword evidence="3" id="KW-1185">Reference proteome</keyword>